<comment type="caution">
    <text evidence="2">The sequence shown here is derived from an EMBL/GenBank/DDBJ whole genome shotgun (WGS) entry which is preliminary data.</text>
</comment>
<feature type="non-terminal residue" evidence="2">
    <location>
        <position position="1"/>
    </location>
</feature>
<feature type="region of interest" description="Disordered" evidence="1">
    <location>
        <begin position="86"/>
        <end position="116"/>
    </location>
</feature>
<evidence type="ECO:0000313" key="2">
    <source>
        <dbReference type="EMBL" id="MED6256437.1"/>
    </source>
</evidence>
<keyword evidence="3" id="KW-1185">Reference proteome</keyword>
<name>A0ABU7C0M1_9TELE</name>
<gene>
    <name evidence="2" type="ORF">ATANTOWER_026126</name>
</gene>
<organism evidence="2 3">
    <name type="scientific">Ataeniobius toweri</name>
    <dbReference type="NCBI Taxonomy" id="208326"/>
    <lineage>
        <taxon>Eukaryota</taxon>
        <taxon>Metazoa</taxon>
        <taxon>Chordata</taxon>
        <taxon>Craniata</taxon>
        <taxon>Vertebrata</taxon>
        <taxon>Euteleostomi</taxon>
        <taxon>Actinopterygii</taxon>
        <taxon>Neopterygii</taxon>
        <taxon>Teleostei</taxon>
        <taxon>Neoteleostei</taxon>
        <taxon>Acanthomorphata</taxon>
        <taxon>Ovalentaria</taxon>
        <taxon>Atherinomorphae</taxon>
        <taxon>Cyprinodontiformes</taxon>
        <taxon>Goodeidae</taxon>
        <taxon>Ataeniobius</taxon>
    </lineage>
</organism>
<sequence>THTHTQILTHTSCCFHCATDNLNPPLKLIHQGCDAEKTWWIFRADIESSSSSSLSADLSRCCVRGREPTCLTCTCVCTCVCAQEKAPQDGAPRSFPPPDVDRIPAGRSLSLSLSAA</sequence>
<evidence type="ECO:0000313" key="3">
    <source>
        <dbReference type="Proteomes" id="UP001345963"/>
    </source>
</evidence>
<evidence type="ECO:0000256" key="1">
    <source>
        <dbReference type="SAM" id="MobiDB-lite"/>
    </source>
</evidence>
<protein>
    <submittedName>
        <fullName evidence="2">Uncharacterized protein</fullName>
    </submittedName>
</protein>
<reference evidence="2 3" key="1">
    <citation type="submission" date="2021-07" db="EMBL/GenBank/DDBJ databases">
        <authorList>
            <person name="Palmer J.M."/>
        </authorList>
    </citation>
    <scope>NUCLEOTIDE SEQUENCE [LARGE SCALE GENOMIC DNA]</scope>
    <source>
        <strain evidence="2 3">AT_MEX2019</strain>
        <tissue evidence="2">Muscle</tissue>
    </source>
</reference>
<proteinExistence type="predicted"/>
<dbReference type="Proteomes" id="UP001345963">
    <property type="component" value="Unassembled WGS sequence"/>
</dbReference>
<dbReference type="EMBL" id="JAHUTI010074982">
    <property type="protein sequence ID" value="MED6256437.1"/>
    <property type="molecule type" value="Genomic_DNA"/>
</dbReference>
<accession>A0ABU7C0M1</accession>